<comment type="similarity">
    <text evidence="1 3">Belongs to the TPP enzyme family.</text>
</comment>
<keyword evidence="2 3" id="KW-0786">Thiamine pyrophosphate</keyword>
<dbReference type="GO" id="GO:0050660">
    <property type="term" value="F:flavin adenine dinucleotide binding"/>
    <property type="evidence" value="ECO:0007669"/>
    <property type="project" value="TreeGrafter"/>
</dbReference>
<organism evidence="7 10">
    <name type="scientific">Enterocloster aldenensis</name>
    <dbReference type="NCBI Taxonomy" id="358742"/>
    <lineage>
        <taxon>Bacteria</taxon>
        <taxon>Bacillati</taxon>
        <taxon>Bacillota</taxon>
        <taxon>Clostridia</taxon>
        <taxon>Lachnospirales</taxon>
        <taxon>Lachnospiraceae</taxon>
        <taxon>Enterocloster</taxon>
    </lineage>
</organism>
<dbReference type="PANTHER" id="PTHR18968:SF13">
    <property type="entry name" value="ACETOLACTATE SYNTHASE CATALYTIC SUBUNIT, MITOCHONDRIAL"/>
    <property type="match status" value="1"/>
</dbReference>
<dbReference type="GO" id="GO:0009097">
    <property type="term" value="P:isoleucine biosynthetic process"/>
    <property type="evidence" value="ECO:0007669"/>
    <property type="project" value="TreeGrafter"/>
</dbReference>
<comment type="caution">
    <text evidence="7">The sequence shown here is derived from an EMBL/GenBank/DDBJ whole genome shotgun (WGS) entry which is preliminary data.</text>
</comment>
<dbReference type="Pfam" id="PF00205">
    <property type="entry name" value="TPP_enzyme_M"/>
    <property type="match status" value="1"/>
</dbReference>
<dbReference type="CDD" id="cd07035">
    <property type="entry name" value="TPP_PYR_POX_like"/>
    <property type="match status" value="1"/>
</dbReference>
<dbReference type="GO" id="GO:0005948">
    <property type="term" value="C:acetolactate synthase complex"/>
    <property type="evidence" value="ECO:0007669"/>
    <property type="project" value="TreeGrafter"/>
</dbReference>
<dbReference type="SUPFAM" id="SSF52518">
    <property type="entry name" value="Thiamin diphosphate-binding fold (THDP-binding)"/>
    <property type="match status" value="2"/>
</dbReference>
<dbReference type="InterPro" id="IPR012001">
    <property type="entry name" value="Thiamin_PyroP_enz_TPP-bd_dom"/>
</dbReference>
<dbReference type="GO" id="GO:0003984">
    <property type="term" value="F:acetolactate synthase activity"/>
    <property type="evidence" value="ECO:0007669"/>
    <property type="project" value="TreeGrafter"/>
</dbReference>
<dbReference type="Pfam" id="PF02775">
    <property type="entry name" value="TPP_enzyme_C"/>
    <property type="match status" value="1"/>
</dbReference>
<evidence type="ECO:0000313" key="8">
    <source>
        <dbReference type="EMBL" id="NSJ47359.1"/>
    </source>
</evidence>
<dbReference type="AlphaFoldDB" id="A0AAW5C3L8"/>
<protein>
    <submittedName>
        <fullName evidence="7">Thiamine pyrophosphate-binding protein</fullName>
    </submittedName>
</protein>
<dbReference type="SUPFAM" id="SSF52467">
    <property type="entry name" value="DHS-like NAD/FAD-binding domain"/>
    <property type="match status" value="1"/>
</dbReference>
<evidence type="ECO:0000313" key="10">
    <source>
        <dbReference type="Proteomes" id="UP001299608"/>
    </source>
</evidence>
<reference evidence="8 9" key="1">
    <citation type="journal article" date="2020" name="Cell Host Microbe">
        <title>Functional and Genomic Variation between Human-Derived Isolates of Lachnospiraceae Reveals Inter- and Intra-Species Diversity.</title>
        <authorList>
            <person name="Sorbara M.T."/>
            <person name="Littmann E.R."/>
            <person name="Fontana E."/>
            <person name="Moody T.U."/>
            <person name="Kohout C.E."/>
            <person name="Gjonbalaj M."/>
            <person name="Eaton V."/>
            <person name="Seok R."/>
            <person name="Leiner I.M."/>
            <person name="Pamer E.G."/>
        </authorList>
    </citation>
    <scope>NUCLEOTIDE SEQUENCE [LARGE SCALE GENOMIC DNA]</scope>
    <source>
        <strain evidence="8 9">MSK.1.17</strain>
    </source>
</reference>
<evidence type="ECO:0000259" key="4">
    <source>
        <dbReference type="Pfam" id="PF00205"/>
    </source>
</evidence>
<dbReference type="RefSeq" id="WP_165640853.1">
    <property type="nucleotide sequence ID" value="NZ_JAAITT010000002.1"/>
</dbReference>
<reference evidence="8" key="2">
    <citation type="submission" date="2020-02" db="EMBL/GenBank/DDBJ databases">
        <authorList>
            <person name="Littmann E."/>
            <person name="Sorbara M."/>
        </authorList>
    </citation>
    <scope>NUCLEOTIDE SEQUENCE</scope>
    <source>
        <strain evidence="8">MSK.1.17</strain>
    </source>
</reference>
<dbReference type="Pfam" id="PF02776">
    <property type="entry name" value="TPP_enzyme_N"/>
    <property type="match status" value="1"/>
</dbReference>
<dbReference type="Gene3D" id="3.40.50.1220">
    <property type="entry name" value="TPP-binding domain"/>
    <property type="match status" value="1"/>
</dbReference>
<dbReference type="InterPro" id="IPR029035">
    <property type="entry name" value="DHS-like_NAD/FAD-binding_dom"/>
</dbReference>
<dbReference type="InterPro" id="IPR011766">
    <property type="entry name" value="TPP_enzyme_TPP-bd"/>
</dbReference>
<dbReference type="InterPro" id="IPR029061">
    <property type="entry name" value="THDP-binding"/>
</dbReference>
<dbReference type="GO" id="GO:0009099">
    <property type="term" value="P:L-valine biosynthetic process"/>
    <property type="evidence" value="ECO:0007669"/>
    <property type="project" value="TreeGrafter"/>
</dbReference>
<evidence type="ECO:0000259" key="5">
    <source>
        <dbReference type="Pfam" id="PF02775"/>
    </source>
</evidence>
<evidence type="ECO:0000259" key="6">
    <source>
        <dbReference type="Pfam" id="PF02776"/>
    </source>
</evidence>
<evidence type="ECO:0000256" key="2">
    <source>
        <dbReference type="ARBA" id="ARBA00023052"/>
    </source>
</evidence>
<dbReference type="Proteomes" id="UP001299608">
    <property type="component" value="Unassembled WGS sequence"/>
</dbReference>
<dbReference type="PANTHER" id="PTHR18968">
    <property type="entry name" value="THIAMINE PYROPHOSPHATE ENZYMES"/>
    <property type="match status" value="1"/>
</dbReference>
<accession>A0AAW5C3L8</accession>
<dbReference type="CDD" id="cd00568">
    <property type="entry name" value="TPP_enzymes"/>
    <property type="match status" value="1"/>
</dbReference>
<evidence type="ECO:0000256" key="1">
    <source>
        <dbReference type="ARBA" id="ARBA00007812"/>
    </source>
</evidence>
<feature type="domain" description="Thiamine pyrophosphate enzyme central" evidence="4">
    <location>
        <begin position="201"/>
        <end position="340"/>
    </location>
</feature>
<sequence>MKMTGGQMIVKYLEKENVPYVLGIPGHGILGFFDALREEDKAGNIKYLQVQHEQAAVHIADGYFRVSGQPLASFTSVGPGALNTAIGLGTAYVDSSVVFQICGDAHVNMKGVGVLQEVERYQDSNYIRCLEPVTKRSWRVESPKQLPRLLQRGFNQMLTGRKGPVLLSMPMDVQANAADVELPVPELHKATEGFAANPKMIDEAVKLMKTAKRPVMVLGGAALRYANPDQLVKLAEVWGAAVITTMAGKSAFPENHPLYGFHTGSKGTPVGVELTRKADVVLALGTRFADEATCSYRKGAAYNFPDTKLIQVDIDATEIGKNYGVNVGVLGDLRLVVNQLIDAYTREAGDIDFKEKEYTKEIARLKEDWAAIKAAKRAKKYEKITISQLLGKMEEYLPEDTIITTSSGNTQAQCFQEYVFRKPGTYLTTGGFSTMGWAFPAAMGAKLAKPETPVVALMGDGDFMMVMQEMATMKKYNIPVIIMLVNNSCWMAIKDLQQGNLGEDHTFGNDFVDGDGELYSPDFAKVAEDFGIYSQKISQTDEVEGAIKNALDRKAPAFIEIDVYREYPESGGEAYGWWDVPIPQHMTELRKKHEEGLAEETV</sequence>
<dbReference type="InterPro" id="IPR045229">
    <property type="entry name" value="TPP_enz"/>
</dbReference>
<dbReference type="InterPro" id="IPR012000">
    <property type="entry name" value="Thiamin_PyroP_enz_cen_dom"/>
</dbReference>
<proteinExistence type="inferred from homology"/>
<reference evidence="7" key="3">
    <citation type="submission" date="2022-01" db="EMBL/GenBank/DDBJ databases">
        <title>Collection of gut derived symbiotic bacterial strains cultured from healthy donors.</title>
        <authorList>
            <person name="Lin H."/>
            <person name="Kohout C."/>
            <person name="Waligurski E."/>
            <person name="Pamer E.G."/>
        </authorList>
    </citation>
    <scope>NUCLEOTIDE SEQUENCE</scope>
    <source>
        <strain evidence="7">DFI.6.55</strain>
    </source>
</reference>
<dbReference type="Gene3D" id="3.40.50.970">
    <property type="match status" value="2"/>
</dbReference>
<evidence type="ECO:0000313" key="9">
    <source>
        <dbReference type="Proteomes" id="UP000669239"/>
    </source>
</evidence>
<dbReference type="GO" id="GO:0030976">
    <property type="term" value="F:thiamine pyrophosphate binding"/>
    <property type="evidence" value="ECO:0007669"/>
    <property type="project" value="InterPro"/>
</dbReference>
<gene>
    <name evidence="8" type="ORF">G5B36_01390</name>
    <name evidence="7" type="ORF">L0N08_21895</name>
</gene>
<name>A0AAW5C3L8_9FIRM</name>
<dbReference type="EMBL" id="JAKNGE010000032">
    <property type="protein sequence ID" value="MCG4748076.1"/>
    <property type="molecule type" value="Genomic_DNA"/>
</dbReference>
<dbReference type="Proteomes" id="UP000669239">
    <property type="component" value="Unassembled WGS sequence"/>
</dbReference>
<evidence type="ECO:0000313" key="7">
    <source>
        <dbReference type="EMBL" id="MCG4748076.1"/>
    </source>
</evidence>
<dbReference type="EMBL" id="JAAITT010000002">
    <property type="protein sequence ID" value="NSJ47359.1"/>
    <property type="molecule type" value="Genomic_DNA"/>
</dbReference>
<feature type="domain" description="Thiamine pyrophosphate enzyme N-terminal TPP-binding" evidence="6">
    <location>
        <begin position="3"/>
        <end position="118"/>
    </location>
</feature>
<evidence type="ECO:0000256" key="3">
    <source>
        <dbReference type="RuleBase" id="RU362132"/>
    </source>
</evidence>
<dbReference type="GO" id="GO:0000287">
    <property type="term" value="F:magnesium ion binding"/>
    <property type="evidence" value="ECO:0007669"/>
    <property type="project" value="InterPro"/>
</dbReference>
<feature type="domain" description="Thiamine pyrophosphate enzyme TPP-binding" evidence="5">
    <location>
        <begin position="408"/>
        <end position="561"/>
    </location>
</feature>
<keyword evidence="9" id="KW-1185">Reference proteome</keyword>